<evidence type="ECO:0000256" key="1">
    <source>
        <dbReference type="ARBA" id="ARBA00010577"/>
    </source>
</evidence>
<feature type="region of interest" description="Disordered" evidence="6">
    <location>
        <begin position="1"/>
        <end position="23"/>
    </location>
</feature>
<dbReference type="Pfam" id="PF13861">
    <property type="entry name" value="FLgD_tudor"/>
    <property type="match status" value="1"/>
</dbReference>
<evidence type="ECO:0000256" key="3">
    <source>
        <dbReference type="ARBA" id="ARBA00022795"/>
    </source>
</evidence>
<dbReference type="GO" id="GO:0044781">
    <property type="term" value="P:bacterial-type flagellum organization"/>
    <property type="evidence" value="ECO:0007669"/>
    <property type="project" value="UniProtKB-UniRule"/>
</dbReference>
<proteinExistence type="inferred from homology"/>
<reference evidence="8 9" key="1">
    <citation type="journal article" date="2015" name="Genome Announc.">
        <title>Draft Genome Sequences of Marine Isolates of Thalassomonas viridans and Thalassomonas actiniarum.</title>
        <authorList>
            <person name="Olonade I."/>
            <person name="van Zyl L.J."/>
            <person name="Trindade M."/>
        </authorList>
    </citation>
    <scope>NUCLEOTIDE SEQUENCE [LARGE SCALE GENOMIC DNA]</scope>
    <source>
        <strain evidence="8 9">A5K-106</strain>
    </source>
</reference>
<evidence type="ECO:0000313" key="8">
    <source>
        <dbReference type="EMBL" id="WDD99321.1"/>
    </source>
</evidence>
<accession>A0AAF0C1S5</accession>
<evidence type="ECO:0000256" key="5">
    <source>
        <dbReference type="RuleBase" id="RU362076"/>
    </source>
</evidence>
<evidence type="ECO:0000256" key="2">
    <source>
        <dbReference type="ARBA" id="ARBA00016013"/>
    </source>
</evidence>
<dbReference type="Gene3D" id="2.60.40.4070">
    <property type="match status" value="1"/>
</dbReference>
<organism evidence="8 9">
    <name type="scientific">Thalassomonas actiniarum</name>
    <dbReference type="NCBI Taxonomy" id="485447"/>
    <lineage>
        <taxon>Bacteria</taxon>
        <taxon>Pseudomonadati</taxon>
        <taxon>Pseudomonadota</taxon>
        <taxon>Gammaproteobacteria</taxon>
        <taxon>Alteromonadales</taxon>
        <taxon>Colwelliaceae</taxon>
        <taxon>Thalassomonas</taxon>
    </lineage>
</organism>
<keyword evidence="3 5" id="KW-1005">Bacterial flagellum biogenesis</keyword>
<dbReference type="Pfam" id="PF03963">
    <property type="entry name" value="FlgD"/>
    <property type="match status" value="1"/>
</dbReference>
<dbReference type="Proteomes" id="UP000032568">
    <property type="component" value="Chromosome"/>
</dbReference>
<keyword evidence="9" id="KW-1185">Reference proteome</keyword>
<protein>
    <recommendedName>
        <fullName evidence="2 5">Basal-body rod modification protein FlgD</fullName>
    </recommendedName>
</protein>
<keyword evidence="8" id="KW-0969">Cilium</keyword>
<dbReference type="Gene3D" id="2.30.30.910">
    <property type="match status" value="1"/>
</dbReference>
<evidence type="ECO:0000256" key="6">
    <source>
        <dbReference type="SAM" id="MobiDB-lite"/>
    </source>
</evidence>
<dbReference type="RefSeq" id="WP_044833719.1">
    <property type="nucleotide sequence ID" value="NZ_CP059735.1"/>
</dbReference>
<evidence type="ECO:0000259" key="7">
    <source>
        <dbReference type="Pfam" id="PF13861"/>
    </source>
</evidence>
<reference evidence="8 9" key="2">
    <citation type="journal article" date="2022" name="Mar. Drugs">
        <title>Bioassay-Guided Fractionation Leads to the Detection of Cholic Acid Generated by the Rare Thalassomonas sp.</title>
        <authorList>
            <person name="Pheiffer F."/>
            <person name="Schneider Y.K."/>
            <person name="Hansen E.H."/>
            <person name="Andersen J.H."/>
            <person name="Isaksson J."/>
            <person name="Busche T."/>
            <person name="R C."/>
            <person name="Kalinowski J."/>
            <person name="Zyl L.V."/>
            <person name="Trindade M."/>
        </authorList>
    </citation>
    <scope>NUCLEOTIDE SEQUENCE [LARGE SCALE GENOMIC DNA]</scope>
    <source>
        <strain evidence="8 9">A5K-106</strain>
    </source>
</reference>
<keyword evidence="8" id="KW-0966">Cell projection</keyword>
<evidence type="ECO:0000256" key="4">
    <source>
        <dbReference type="ARBA" id="ARBA00024746"/>
    </source>
</evidence>
<comment type="function">
    <text evidence="4 5">Required for flagellar hook formation. May act as a scaffolding protein.</text>
</comment>
<dbReference type="InterPro" id="IPR005648">
    <property type="entry name" value="FlgD"/>
</dbReference>
<dbReference type="EMBL" id="CP059735">
    <property type="protein sequence ID" value="WDD99321.1"/>
    <property type="molecule type" value="Genomic_DNA"/>
</dbReference>
<dbReference type="KEGG" id="tact:SG35_001120"/>
<evidence type="ECO:0000313" key="9">
    <source>
        <dbReference type="Proteomes" id="UP000032568"/>
    </source>
</evidence>
<sequence length="222" mass="24067">MSAITNDSSSISSSASGLTSGTSTNSAFGLKNEFLEMMVAQIQNQDPLNPLDGTEYVSQLAEFSMVEGIEYLRSGQTEQADLMYTQQVLQSTSLIGKDVLVPASSLAAQQGEKPQGVIKLDGSADKVVLKIKDLNGQVIQEQDWQYVSQDEIAFELDELDENSYLFEVEVHNGENISSQTPWLHRNVEKVSLPSSGGDIQLALTGMGSVSLFSVSEFSQNNS</sequence>
<keyword evidence="8" id="KW-0282">Flagellum</keyword>
<name>A0AAF0C1S5_9GAMM</name>
<feature type="domain" description="FlgD Tudor-like" evidence="7">
    <location>
        <begin position="86"/>
        <end position="214"/>
    </location>
</feature>
<dbReference type="InterPro" id="IPR025963">
    <property type="entry name" value="FLgD_Tudor"/>
</dbReference>
<gene>
    <name evidence="8" type="ORF">SG35_001120</name>
</gene>
<comment type="similarity">
    <text evidence="1 5">Belongs to the FlgD family.</text>
</comment>
<dbReference type="AlphaFoldDB" id="A0AAF0C1S5"/>